<feature type="modified residue" description="4-aspartylphosphate" evidence="3">
    <location>
        <position position="56"/>
    </location>
</feature>
<evidence type="ECO:0000313" key="6">
    <source>
        <dbReference type="EMBL" id="MEA5608462.1"/>
    </source>
</evidence>
<evidence type="ECO:0000313" key="7">
    <source>
        <dbReference type="Proteomes" id="UP001303285"/>
    </source>
</evidence>
<dbReference type="PANTHER" id="PTHR43214:SF37">
    <property type="entry name" value="TRANSCRIPTIONAL REGULATORY PROTEIN YDFI"/>
    <property type="match status" value="1"/>
</dbReference>
<evidence type="ECO:0000256" key="1">
    <source>
        <dbReference type="ARBA" id="ARBA00022553"/>
    </source>
</evidence>
<dbReference type="RefSeq" id="WP_323245851.1">
    <property type="nucleotide sequence ID" value="NZ_JAYGHK010000026.1"/>
</dbReference>
<dbReference type="SUPFAM" id="SSF52172">
    <property type="entry name" value="CheY-like"/>
    <property type="match status" value="1"/>
</dbReference>
<name>A0ABU5UQC0_NODSP</name>
<dbReference type="PROSITE" id="PS50110">
    <property type="entry name" value="RESPONSE_REGULATORY"/>
    <property type="match status" value="1"/>
</dbReference>
<accession>A0ABU5UQC0</accession>
<gene>
    <name evidence="6" type="ORF">VB695_10310</name>
</gene>
<dbReference type="SMART" id="SM00421">
    <property type="entry name" value="HTH_LUXR"/>
    <property type="match status" value="1"/>
</dbReference>
<keyword evidence="2" id="KW-0238">DNA-binding</keyword>
<evidence type="ECO:0000256" key="2">
    <source>
        <dbReference type="ARBA" id="ARBA00023125"/>
    </source>
</evidence>
<comment type="caution">
    <text evidence="6">The sequence shown here is derived from an EMBL/GenBank/DDBJ whole genome shotgun (WGS) entry which is preliminary data.</text>
</comment>
<dbReference type="InterPro" id="IPR039420">
    <property type="entry name" value="WalR-like"/>
</dbReference>
<evidence type="ECO:0000259" key="4">
    <source>
        <dbReference type="PROSITE" id="PS50043"/>
    </source>
</evidence>
<dbReference type="PRINTS" id="PR00038">
    <property type="entry name" value="HTHLUXR"/>
</dbReference>
<dbReference type="InterPro" id="IPR011006">
    <property type="entry name" value="CheY-like_superfamily"/>
</dbReference>
<proteinExistence type="predicted"/>
<dbReference type="EMBL" id="JAYGHK010000026">
    <property type="protein sequence ID" value="MEA5608462.1"/>
    <property type="molecule type" value="Genomic_DNA"/>
</dbReference>
<dbReference type="Proteomes" id="UP001303285">
    <property type="component" value="Unassembled WGS sequence"/>
</dbReference>
<dbReference type="SUPFAM" id="SSF46894">
    <property type="entry name" value="C-terminal effector domain of the bipartite response regulators"/>
    <property type="match status" value="1"/>
</dbReference>
<sequence length="227" mass="25381">MQMIRIVIIEDEPLTRMGIKTVIAEDPTMELCGEAECGKKGIILVEETKPDIVLVDIGLPDVNGLDVVCAIKQTSQAGVIIITCESNEYVVLSAFECGADSYLLKQDVKSITYAIHRTYKNERFLDPKITKKLLQNNYKKGLRKGKVYEGKLTGTEIKVLKLIACGLSNQEIANKLFITPNTVKCHISNMYQKINARNRVEAITEGQKLGYLQSNDFLKVNIKEKAI</sequence>
<feature type="domain" description="HTH luxR-type" evidence="4">
    <location>
        <begin position="145"/>
        <end position="210"/>
    </location>
</feature>
<dbReference type="CDD" id="cd17535">
    <property type="entry name" value="REC_NarL-like"/>
    <property type="match status" value="1"/>
</dbReference>
<dbReference type="InterPro" id="IPR016032">
    <property type="entry name" value="Sig_transdc_resp-reg_C-effctor"/>
</dbReference>
<organism evidence="6 7">
    <name type="scientific">Nodularia spumigena UHCC 0060</name>
    <dbReference type="NCBI Taxonomy" id="3110300"/>
    <lineage>
        <taxon>Bacteria</taxon>
        <taxon>Bacillati</taxon>
        <taxon>Cyanobacteriota</taxon>
        <taxon>Cyanophyceae</taxon>
        <taxon>Nostocales</taxon>
        <taxon>Nodulariaceae</taxon>
        <taxon>Nodularia</taxon>
    </lineage>
</organism>
<dbReference type="PANTHER" id="PTHR43214">
    <property type="entry name" value="TWO-COMPONENT RESPONSE REGULATOR"/>
    <property type="match status" value="1"/>
</dbReference>
<evidence type="ECO:0000256" key="3">
    <source>
        <dbReference type="PROSITE-ProRule" id="PRU00169"/>
    </source>
</evidence>
<keyword evidence="7" id="KW-1185">Reference proteome</keyword>
<dbReference type="InterPro" id="IPR001789">
    <property type="entry name" value="Sig_transdc_resp-reg_receiver"/>
</dbReference>
<dbReference type="Gene3D" id="3.40.50.2300">
    <property type="match status" value="1"/>
</dbReference>
<dbReference type="PROSITE" id="PS50043">
    <property type="entry name" value="HTH_LUXR_2"/>
    <property type="match status" value="1"/>
</dbReference>
<dbReference type="CDD" id="cd06170">
    <property type="entry name" value="LuxR_C_like"/>
    <property type="match status" value="1"/>
</dbReference>
<dbReference type="Pfam" id="PF00072">
    <property type="entry name" value="Response_reg"/>
    <property type="match status" value="1"/>
</dbReference>
<dbReference type="PROSITE" id="PS00622">
    <property type="entry name" value="HTH_LUXR_1"/>
    <property type="match status" value="1"/>
</dbReference>
<feature type="domain" description="Response regulatory" evidence="5">
    <location>
        <begin position="5"/>
        <end position="120"/>
    </location>
</feature>
<keyword evidence="1 3" id="KW-0597">Phosphoprotein</keyword>
<evidence type="ECO:0000259" key="5">
    <source>
        <dbReference type="PROSITE" id="PS50110"/>
    </source>
</evidence>
<dbReference type="Pfam" id="PF00196">
    <property type="entry name" value="GerE"/>
    <property type="match status" value="1"/>
</dbReference>
<protein>
    <submittedName>
        <fullName evidence="6">Response regulator transcription factor</fullName>
    </submittedName>
</protein>
<reference evidence="6 7" key="1">
    <citation type="submission" date="2023-12" db="EMBL/GenBank/DDBJ databases">
        <title>Baltic Sea Cyanobacteria.</title>
        <authorList>
            <person name="Delbaje E."/>
            <person name="Fewer D.P."/>
            <person name="Shishido T.K."/>
        </authorList>
    </citation>
    <scope>NUCLEOTIDE SEQUENCE [LARGE SCALE GENOMIC DNA]</scope>
    <source>
        <strain evidence="6 7">UHCC 0060</strain>
    </source>
</reference>
<dbReference type="SMART" id="SM00448">
    <property type="entry name" value="REC"/>
    <property type="match status" value="1"/>
</dbReference>
<dbReference type="InterPro" id="IPR000792">
    <property type="entry name" value="Tscrpt_reg_LuxR_C"/>
</dbReference>
<dbReference type="InterPro" id="IPR058245">
    <property type="entry name" value="NreC/VraR/RcsB-like_REC"/>
</dbReference>